<sequence length="95" mass="10370">MTTGRSGWTVFCEKEASDVIEAMPAALKNSVTRFFCDFAVAGGLAVDAGGSPPGRPLDDADLEFRLVVGRTSMFFDYLVLADIKEFRVTNMIWLG</sequence>
<dbReference type="OrthoDB" id="3480317at2"/>
<dbReference type="RefSeq" id="WP_089313662.1">
    <property type="nucleotide sequence ID" value="NZ_FZNP01000008.1"/>
</dbReference>
<accession>A0A239A7A7</accession>
<evidence type="ECO:0000313" key="1">
    <source>
        <dbReference type="EMBL" id="SNR91322.1"/>
    </source>
</evidence>
<protein>
    <submittedName>
        <fullName evidence="1">Uncharacterized protein</fullName>
    </submittedName>
</protein>
<proteinExistence type="predicted"/>
<name>A0A239A7A7_9ACTN</name>
<dbReference type="EMBL" id="FZNP01000008">
    <property type="protein sequence ID" value="SNR91322.1"/>
    <property type="molecule type" value="Genomic_DNA"/>
</dbReference>
<dbReference type="AlphaFoldDB" id="A0A239A7A7"/>
<keyword evidence="2" id="KW-1185">Reference proteome</keyword>
<gene>
    <name evidence="1" type="ORF">SAMN06265355_108226</name>
</gene>
<evidence type="ECO:0000313" key="2">
    <source>
        <dbReference type="Proteomes" id="UP000198420"/>
    </source>
</evidence>
<dbReference type="Proteomes" id="UP000198420">
    <property type="component" value="Unassembled WGS sequence"/>
</dbReference>
<organism evidence="1 2">
    <name type="scientific">Actinomadura mexicana</name>
    <dbReference type="NCBI Taxonomy" id="134959"/>
    <lineage>
        <taxon>Bacteria</taxon>
        <taxon>Bacillati</taxon>
        <taxon>Actinomycetota</taxon>
        <taxon>Actinomycetes</taxon>
        <taxon>Streptosporangiales</taxon>
        <taxon>Thermomonosporaceae</taxon>
        <taxon>Actinomadura</taxon>
    </lineage>
</organism>
<reference evidence="2" key="1">
    <citation type="submission" date="2017-06" db="EMBL/GenBank/DDBJ databases">
        <authorList>
            <person name="Varghese N."/>
            <person name="Submissions S."/>
        </authorList>
    </citation>
    <scope>NUCLEOTIDE SEQUENCE [LARGE SCALE GENOMIC DNA]</scope>
    <source>
        <strain evidence="2">DSM 44485</strain>
    </source>
</reference>